<dbReference type="GO" id="GO:0016020">
    <property type="term" value="C:membrane"/>
    <property type="evidence" value="ECO:0007669"/>
    <property type="project" value="UniProtKB-SubCell"/>
</dbReference>
<evidence type="ECO:0000256" key="9">
    <source>
        <dbReference type="SAM" id="Phobius"/>
    </source>
</evidence>
<sequence>EETASIIELTLFDWLTPLIVTGGRRQLEDEDLWELHSQDRAAIATQTYQKHKRRKILRSLASAFRKDVFELTIYSLLWGLLIFTPPVFMQYLLKYLEDPTTASRSMAWFYAAALISGFILANVFMLQGRRLGQRMAVRSTAILSCEVSQKCLRRQINAPQQAKTEDNEKEGGEWDTGAVINLLSVDVRNIYQFLANVYALIGGTVQVVIVLVLLWRIVGIVASVGVGIIILTLFACEFWSRKLSVVYESLIKITDERLTIISEASIGTPCIRQMLQSIRMVKFFAWEPQFLQRISKVRQKELALAWKRMLYSTANMITVGGGPVLITVSVLFVYTIILGNTLTASVAFTTLSLLNMMRTIVWTLPQTIMWAVQANVSSGRIGEFLALPEITDQAVIDARSNANINGKERIALECAEFCWLPADTVAVNVTDDNANDNIATPFALRDIDIDFVPGELNVIAGQTGSGKTSLLMALLGEMPRVRGTVHLPRRRTITSELGTPGGNIAYVAQQAWLRNVSIRDNILFGQTYDEDRYRRVLHACALERDLEILDAGDRTQIGEKGITLSGGQKQRVALARAVYSPAQHIIMDDCLSAVDIHTAKHIVEHCLLGPLLQGRTRILVTHHVDLCMNDAAFGVILKEGRVIAKGPAAEVLPTDSALLSHAKGKQALADSNTTAELASLETAVVQLKHDGILTEEEDHAQGSVELKHYLAYFRASGGYKLWIIGALFCALAPVVDALQTYILRMWTDGTLKHASDGLYISVYSAAAALSLLMRLVSSIIMYIAALKSCRTLHDALTKRVSGATVRFFDKTPTGRVMNRFSKDIAAIDQELPDNIVYLAVDIFVTALSLPTVAVILPTYLIPVVVIAIVFMLAAVMYLRSSRELKRIESVSKSPYLSLATEILSGAVTIRAFNMEHWFNVENVTRIDTMNRPTYLLAMATLWLTSAMTWIGAFSILACCVLFLGFGGTVTAGTAGFVLTYTLSFAEAMAWTVMECSQLEVLMNCMERITEYLEIEQEPAAIVEDNRPPKSWPHHGKIHVDQLTVKYAEDQSPVLHDVTLDIKPGERVGIVGRTGAGKSTLSLTFFRFIEAASGRIVLDDVDISRIGLHDLRSRLTIIPQDPVLFSGTIRSNLDPVSEHDDAAIWAALRRCHLIGQDADEEKPPGLETLDSPVLEHGTNFSHGQRQLLAMARALLRESRVIIMDEATASVDFETDSKIQTTIREEFKQSTLLCIAHRLRTVIDYDRILVLDAGRVVEYDTPLALIQCEGGAFRSLCEGTGELDALVRLAESSRASSAAQIAV</sequence>
<evidence type="ECO:0000256" key="6">
    <source>
        <dbReference type="ARBA" id="ARBA00022840"/>
    </source>
</evidence>
<feature type="non-terminal residue" evidence="12">
    <location>
        <position position="1"/>
    </location>
</feature>
<gene>
    <name evidence="12" type="ORF">THASP1DRAFT_14943</name>
</gene>
<feature type="transmembrane region" description="Helical" evidence="9">
    <location>
        <begin position="332"/>
        <end position="354"/>
    </location>
</feature>
<keyword evidence="2" id="KW-0813">Transport</keyword>
<dbReference type="FunFam" id="3.40.50.300:FF:000997">
    <property type="entry name" value="Multidrug resistance-associated protein 1"/>
    <property type="match status" value="1"/>
</dbReference>
<feature type="domain" description="ABC transmembrane type-1" evidence="11">
    <location>
        <begin position="723"/>
        <end position="993"/>
    </location>
</feature>
<evidence type="ECO:0000256" key="5">
    <source>
        <dbReference type="ARBA" id="ARBA00022741"/>
    </source>
</evidence>
<feature type="transmembrane region" description="Helical" evidence="9">
    <location>
        <begin position="859"/>
        <end position="878"/>
    </location>
</feature>
<dbReference type="STRING" id="78915.A0A4P9XU17"/>
<keyword evidence="7 9" id="KW-1133">Transmembrane helix</keyword>
<feature type="domain" description="ABC transporter" evidence="10">
    <location>
        <begin position="1037"/>
        <end position="1276"/>
    </location>
</feature>
<organism evidence="12 13">
    <name type="scientific">Thamnocephalis sphaerospora</name>
    <dbReference type="NCBI Taxonomy" id="78915"/>
    <lineage>
        <taxon>Eukaryota</taxon>
        <taxon>Fungi</taxon>
        <taxon>Fungi incertae sedis</taxon>
        <taxon>Zoopagomycota</taxon>
        <taxon>Zoopagomycotina</taxon>
        <taxon>Zoopagomycetes</taxon>
        <taxon>Zoopagales</taxon>
        <taxon>Sigmoideomycetaceae</taxon>
        <taxon>Thamnocephalis</taxon>
    </lineage>
</organism>
<evidence type="ECO:0000256" key="1">
    <source>
        <dbReference type="ARBA" id="ARBA00004141"/>
    </source>
</evidence>
<feature type="transmembrane region" description="Helical" evidence="9">
    <location>
        <begin position="721"/>
        <end position="742"/>
    </location>
</feature>
<dbReference type="GO" id="GO:0005524">
    <property type="term" value="F:ATP binding"/>
    <property type="evidence" value="ECO:0007669"/>
    <property type="project" value="UniProtKB-KW"/>
</dbReference>
<keyword evidence="12" id="KW-0378">Hydrolase</keyword>
<dbReference type="Pfam" id="PF00664">
    <property type="entry name" value="ABC_membrane"/>
    <property type="match status" value="2"/>
</dbReference>
<feature type="domain" description="ABC transmembrane type-1" evidence="11">
    <location>
        <begin position="71"/>
        <end position="357"/>
    </location>
</feature>
<dbReference type="Gene3D" id="1.20.1560.10">
    <property type="entry name" value="ABC transporter type 1, transmembrane domain"/>
    <property type="match status" value="2"/>
</dbReference>
<dbReference type="CDD" id="cd03244">
    <property type="entry name" value="ABCC_MRP_domain2"/>
    <property type="match status" value="1"/>
</dbReference>
<dbReference type="PROSITE" id="PS50929">
    <property type="entry name" value="ABC_TM1F"/>
    <property type="match status" value="2"/>
</dbReference>
<dbReference type="InterPro" id="IPR027417">
    <property type="entry name" value="P-loop_NTPase"/>
</dbReference>
<dbReference type="InterPro" id="IPR011527">
    <property type="entry name" value="ABC1_TM_dom"/>
</dbReference>
<evidence type="ECO:0000256" key="3">
    <source>
        <dbReference type="ARBA" id="ARBA00022692"/>
    </source>
</evidence>
<feature type="transmembrane region" description="Helical" evidence="9">
    <location>
        <begin position="193"/>
        <end position="214"/>
    </location>
</feature>
<dbReference type="CDD" id="cd18604">
    <property type="entry name" value="ABC_6TM_VMR1_D2_like"/>
    <property type="match status" value="1"/>
</dbReference>
<dbReference type="SUPFAM" id="SSF90123">
    <property type="entry name" value="ABC transporter transmembrane region"/>
    <property type="match status" value="2"/>
</dbReference>
<evidence type="ECO:0000259" key="10">
    <source>
        <dbReference type="PROSITE" id="PS50893"/>
    </source>
</evidence>
<dbReference type="PANTHER" id="PTHR24223">
    <property type="entry name" value="ATP-BINDING CASSETTE SUB-FAMILY C"/>
    <property type="match status" value="1"/>
</dbReference>
<dbReference type="InterPro" id="IPR003593">
    <property type="entry name" value="AAA+_ATPase"/>
</dbReference>
<evidence type="ECO:0000256" key="8">
    <source>
        <dbReference type="ARBA" id="ARBA00023136"/>
    </source>
</evidence>
<dbReference type="PANTHER" id="PTHR24223:SF353">
    <property type="entry name" value="ABC TRANSPORTER ATP-BINDING PROTEIN_PERMEASE VMR1-RELATED"/>
    <property type="match status" value="1"/>
</dbReference>
<evidence type="ECO:0000259" key="11">
    <source>
        <dbReference type="PROSITE" id="PS50929"/>
    </source>
</evidence>
<dbReference type="InterPro" id="IPR036640">
    <property type="entry name" value="ABC1_TM_sf"/>
</dbReference>
<dbReference type="FunFam" id="3.40.50.300:FF:000565">
    <property type="entry name" value="ABC bile acid transporter"/>
    <property type="match status" value="1"/>
</dbReference>
<keyword evidence="13" id="KW-1185">Reference proteome</keyword>
<dbReference type="OrthoDB" id="6500128at2759"/>
<dbReference type="InterPro" id="IPR017871">
    <property type="entry name" value="ABC_transporter-like_CS"/>
</dbReference>
<dbReference type="Gene3D" id="3.40.50.300">
    <property type="entry name" value="P-loop containing nucleotide triphosphate hydrolases"/>
    <property type="match status" value="2"/>
</dbReference>
<evidence type="ECO:0000313" key="13">
    <source>
        <dbReference type="Proteomes" id="UP000271241"/>
    </source>
</evidence>
<proteinExistence type="predicted"/>
<feature type="transmembrane region" description="Helical" evidence="9">
    <location>
        <begin position="762"/>
        <end position="784"/>
    </location>
</feature>
<dbReference type="SMART" id="SM00382">
    <property type="entry name" value="AAA"/>
    <property type="match status" value="2"/>
</dbReference>
<feature type="transmembrane region" description="Helical" evidence="9">
    <location>
        <begin position="220"/>
        <end position="239"/>
    </location>
</feature>
<evidence type="ECO:0000256" key="7">
    <source>
        <dbReference type="ARBA" id="ARBA00022989"/>
    </source>
</evidence>
<dbReference type="SUPFAM" id="SSF52540">
    <property type="entry name" value="P-loop containing nucleoside triphosphate hydrolases"/>
    <property type="match status" value="2"/>
</dbReference>
<feature type="transmembrane region" description="Helical" evidence="9">
    <location>
        <begin position="934"/>
        <end position="965"/>
    </location>
</feature>
<reference evidence="13" key="1">
    <citation type="journal article" date="2018" name="Nat. Microbiol.">
        <title>Leveraging single-cell genomics to expand the fungal tree of life.</title>
        <authorList>
            <person name="Ahrendt S.R."/>
            <person name="Quandt C.A."/>
            <person name="Ciobanu D."/>
            <person name="Clum A."/>
            <person name="Salamov A."/>
            <person name="Andreopoulos B."/>
            <person name="Cheng J.F."/>
            <person name="Woyke T."/>
            <person name="Pelin A."/>
            <person name="Henrissat B."/>
            <person name="Reynolds N.K."/>
            <person name="Benny G.L."/>
            <person name="Smith M.E."/>
            <person name="James T.Y."/>
            <person name="Grigoriev I.V."/>
        </authorList>
    </citation>
    <scope>NUCLEOTIDE SEQUENCE [LARGE SCALE GENOMIC DNA]</scope>
    <source>
        <strain evidence="13">RSA 1356</strain>
    </source>
</reference>
<evidence type="ECO:0000256" key="2">
    <source>
        <dbReference type="ARBA" id="ARBA00022448"/>
    </source>
</evidence>
<evidence type="ECO:0000256" key="4">
    <source>
        <dbReference type="ARBA" id="ARBA00022737"/>
    </source>
</evidence>
<feature type="transmembrane region" description="Helical" evidence="9">
    <location>
        <begin position="971"/>
        <end position="993"/>
    </location>
</feature>
<dbReference type="EMBL" id="KZ992557">
    <property type="protein sequence ID" value="RKP08930.1"/>
    <property type="molecule type" value="Genomic_DNA"/>
</dbReference>
<dbReference type="Pfam" id="PF00005">
    <property type="entry name" value="ABC_tran"/>
    <property type="match status" value="2"/>
</dbReference>
<keyword evidence="4" id="KW-0677">Repeat</keyword>
<dbReference type="InterPro" id="IPR050173">
    <property type="entry name" value="ABC_transporter_C-like"/>
</dbReference>
<dbReference type="InterPro" id="IPR003439">
    <property type="entry name" value="ABC_transporter-like_ATP-bd"/>
</dbReference>
<keyword evidence="5" id="KW-0547">Nucleotide-binding</keyword>
<dbReference type="CDD" id="cd03250">
    <property type="entry name" value="ABCC_MRP_domain1"/>
    <property type="match status" value="1"/>
</dbReference>
<dbReference type="CDD" id="cd18596">
    <property type="entry name" value="ABC_6TM_VMR1_D1_like"/>
    <property type="match status" value="1"/>
</dbReference>
<feature type="transmembrane region" description="Helical" evidence="9">
    <location>
        <begin position="835"/>
        <end position="853"/>
    </location>
</feature>
<keyword evidence="8 9" id="KW-0472">Membrane</keyword>
<protein>
    <submittedName>
        <fullName evidence="12">P-loop containing nucleoside triphosphate hydrolase protein</fullName>
    </submittedName>
</protein>
<comment type="subcellular location">
    <subcellularLocation>
        <location evidence="1">Membrane</location>
        <topology evidence="1">Multi-pass membrane protein</topology>
    </subcellularLocation>
</comment>
<dbReference type="GO" id="GO:0140359">
    <property type="term" value="F:ABC-type transporter activity"/>
    <property type="evidence" value="ECO:0007669"/>
    <property type="project" value="InterPro"/>
</dbReference>
<accession>A0A4P9XU17</accession>
<dbReference type="Proteomes" id="UP000271241">
    <property type="component" value="Unassembled WGS sequence"/>
</dbReference>
<dbReference type="FunFam" id="1.20.1560.10:FF:000013">
    <property type="entry name" value="ABC transporter C family member 2"/>
    <property type="match status" value="1"/>
</dbReference>
<dbReference type="GO" id="GO:0016887">
    <property type="term" value="F:ATP hydrolysis activity"/>
    <property type="evidence" value="ECO:0007669"/>
    <property type="project" value="InterPro"/>
</dbReference>
<name>A0A4P9XU17_9FUNG</name>
<feature type="domain" description="ABC transporter" evidence="10">
    <location>
        <begin position="429"/>
        <end position="664"/>
    </location>
</feature>
<keyword evidence="6" id="KW-0067">ATP-binding</keyword>
<dbReference type="PROSITE" id="PS50893">
    <property type="entry name" value="ABC_TRANSPORTER_2"/>
    <property type="match status" value="2"/>
</dbReference>
<dbReference type="PROSITE" id="PS00211">
    <property type="entry name" value="ABC_TRANSPORTER_1"/>
    <property type="match status" value="2"/>
</dbReference>
<keyword evidence="3 9" id="KW-0812">Transmembrane</keyword>
<feature type="transmembrane region" description="Helical" evidence="9">
    <location>
        <begin position="108"/>
        <end position="126"/>
    </location>
</feature>
<feature type="transmembrane region" description="Helical" evidence="9">
    <location>
        <begin position="68"/>
        <end position="88"/>
    </location>
</feature>
<evidence type="ECO:0000313" key="12">
    <source>
        <dbReference type="EMBL" id="RKP08930.1"/>
    </source>
</evidence>